<feature type="region of interest" description="Disordered" evidence="1">
    <location>
        <begin position="45"/>
        <end position="90"/>
    </location>
</feature>
<name>A0A149V5M5_9PROT</name>
<feature type="compositionally biased region" description="Polar residues" evidence="1">
    <location>
        <begin position="55"/>
        <end position="78"/>
    </location>
</feature>
<gene>
    <name evidence="2" type="ORF">AD953_07320</name>
</gene>
<organism evidence="2 3">
    <name type="scientific">Acetobacter malorum</name>
    <dbReference type="NCBI Taxonomy" id="178901"/>
    <lineage>
        <taxon>Bacteria</taxon>
        <taxon>Pseudomonadati</taxon>
        <taxon>Pseudomonadota</taxon>
        <taxon>Alphaproteobacteria</taxon>
        <taxon>Acetobacterales</taxon>
        <taxon>Acetobacteraceae</taxon>
        <taxon>Acetobacter</taxon>
    </lineage>
</organism>
<dbReference type="AlphaFoldDB" id="A0A149V5M5"/>
<proteinExistence type="predicted"/>
<evidence type="ECO:0000313" key="3">
    <source>
        <dbReference type="Proteomes" id="UP000075538"/>
    </source>
</evidence>
<reference evidence="2 3" key="1">
    <citation type="submission" date="2015-06" db="EMBL/GenBank/DDBJ databases">
        <title>Improved classification and identification of acetic acid bacteria using matrix-assisted laser desorption/ionization time-of-flight mass spectrometry; Gluconobacter nephelii and Gluconobacter uchimurae are later heterotypic synonyms of Gluconobacter japonicus and Gluconobacter oxydans, respectively.</title>
        <authorList>
            <person name="Li L."/>
            <person name="Cleenwerck I."/>
            <person name="De Vuyst L."/>
            <person name="Vandamme P."/>
        </authorList>
    </citation>
    <scope>NUCLEOTIDE SEQUENCE [LARGE SCALE GENOMIC DNA]</scope>
    <source>
        <strain evidence="2 3">LMG 1604</strain>
    </source>
</reference>
<dbReference type="EMBL" id="LHZZ01000525">
    <property type="protein sequence ID" value="KXV75479.1"/>
    <property type="molecule type" value="Genomic_DNA"/>
</dbReference>
<comment type="caution">
    <text evidence="2">The sequence shown here is derived from an EMBL/GenBank/DDBJ whole genome shotgun (WGS) entry which is preliminary data.</text>
</comment>
<dbReference type="Proteomes" id="UP000075538">
    <property type="component" value="Unassembled WGS sequence"/>
</dbReference>
<evidence type="ECO:0000313" key="2">
    <source>
        <dbReference type="EMBL" id="KXV75479.1"/>
    </source>
</evidence>
<sequence length="110" mass="12007">MRIVSELDIKTNKARHAYGAMRSVYAVYLLAVICLIAWQQGLSPPAMAQDAPASTEKSASRSSISKQNGKPPAESQTTKKNRNPLMASARYRKQSVNTQGAFCLQPHALC</sequence>
<accession>A0A149V5M5</accession>
<protein>
    <submittedName>
        <fullName evidence="2">Uncharacterized protein</fullName>
    </submittedName>
</protein>
<evidence type="ECO:0000256" key="1">
    <source>
        <dbReference type="SAM" id="MobiDB-lite"/>
    </source>
</evidence>